<feature type="compositionally biased region" description="Basic and acidic residues" evidence="2">
    <location>
        <begin position="900"/>
        <end position="911"/>
    </location>
</feature>
<comment type="caution">
    <text evidence="4">The sequence shown here is derived from an EMBL/GenBank/DDBJ whole genome shotgun (WGS) entry which is preliminary data.</text>
</comment>
<evidence type="ECO:0000313" key="5">
    <source>
        <dbReference type="Proteomes" id="UP001157974"/>
    </source>
</evidence>
<dbReference type="Pfam" id="PF23744">
    <property type="entry name" value="ARM_LRRK2"/>
    <property type="match status" value="1"/>
</dbReference>
<evidence type="ECO:0000256" key="2">
    <source>
        <dbReference type="SAM" id="MobiDB-lite"/>
    </source>
</evidence>
<gene>
    <name evidence="4" type="ORF">NDN08_002616</name>
</gene>
<dbReference type="Gene3D" id="1.25.10.10">
    <property type="entry name" value="Leucine-rich Repeat Variant"/>
    <property type="match status" value="3"/>
</dbReference>
<sequence length="911" mass="98730">MSAVSLTDEEVEQELDALEERSLLMYMASKWDEKKALRNLKKLQGSSGWGGNAGKAWRWVVGIMENFKANVEIQTRGSDVIRRCAWILDDEERLELAGGAASRAVASAMNVAPENLELQRTGCAAVSAMAMKNPRACGILVDTLLASVLNALKRFTDVREVRIEGCRAVRYLCEAREKRVLERLVDLGTLDALKRAIGVESVTPETVNQACTAIELIAARVGSDPLRKARIAPVAMSTTLQLGARGENFAVAQCLSVASLCLEENDEAEAVNALLCVTAESLEDRVISLSFLRLFDVVLTLWPSESTEKDTLKRLGSAHSLISAGALNAPDQEDFDNSDNSNDEDDIDISSAVRSQLSNLLVHTVRIHQSDARVMDIACENIASICRKWKSRNLVNLASRTAPLISSGVENHLEHTSLAESGCRALWALCGTVAGQRVVVKSGATSTVAKIASMYSRQPRTLTAALFAAARLGCDRASRRVLVSEKVEEAAELALEYYQLNSEIVSAAMTCLEILLAESEIVRSKAQSRGLMLTVLKAFDEWIDVKSVVHSSLGVLRVMTISGQGQKPNLSGMALENRIFRAMNAFTTSRSIQLRGCLAIANVSSCDPKMKLQFVATGVADNILDSLSTWVSDENLVYAALCALCSLSTRIDLAAEIVRNPAEVGDVICRVFDFHSFSTSVVALCCRAVANLCRGSAEIREIFNNHSCSDNVLLAMEDYPADLDVQTDAISAMCLLAGGAEENRAQFGERGVNLVLSAMRSHDSAAVQRYGIAALSVLAEDEHLASACVSAGAPALMASAVKRYPQDGTLVRYSLSLFALLKTSPHESDEDPSCDSVPSEEKHWKSGTTRLADLKPLENAYNVPTYLKNVLARTGMLTGVLEKDCEQSPAELHPVNIENLESHEQDGPRAN</sequence>
<feature type="region of interest" description="Disordered" evidence="2">
    <location>
        <begin position="887"/>
        <end position="911"/>
    </location>
</feature>
<keyword evidence="5" id="KW-1185">Reference proteome</keyword>
<dbReference type="Proteomes" id="UP001157974">
    <property type="component" value="Unassembled WGS sequence"/>
</dbReference>
<dbReference type="SUPFAM" id="SSF48371">
    <property type="entry name" value="ARM repeat"/>
    <property type="match status" value="3"/>
</dbReference>
<evidence type="ECO:0000259" key="3">
    <source>
        <dbReference type="Pfam" id="PF23744"/>
    </source>
</evidence>
<accession>A0AAV8UWW9</accession>
<organism evidence="4 5">
    <name type="scientific">Rhodosorus marinus</name>
    <dbReference type="NCBI Taxonomy" id="101924"/>
    <lineage>
        <taxon>Eukaryota</taxon>
        <taxon>Rhodophyta</taxon>
        <taxon>Stylonematophyceae</taxon>
        <taxon>Stylonematales</taxon>
        <taxon>Stylonemataceae</taxon>
        <taxon>Rhodosorus</taxon>
    </lineage>
</organism>
<dbReference type="EMBL" id="JAMWBK010000004">
    <property type="protein sequence ID" value="KAJ8906118.1"/>
    <property type="molecule type" value="Genomic_DNA"/>
</dbReference>
<proteinExistence type="predicted"/>
<keyword evidence="1" id="KW-0677">Repeat</keyword>
<reference evidence="4 5" key="1">
    <citation type="journal article" date="2023" name="Nat. Commun.">
        <title>Origin of minicircular mitochondrial genomes in red algae.</title>
        <authorList>
            <person name="Lee Y."/>
            <person name="Cho C.H."/>
            <person name="Lee Y.M."/>
            <person name="Park S.I."/>
            <person name="Yang J.H."/>
            <person name="West J.A."/>
            <person name="Bhattacharya D."/>
            <person name="Yoon H.S."/>
        </authorList>
    </citation>
    <scope>NUCLEOTIDE SEQUENCE [LARGE SCALE GENOMIC DNA]</scope>
    <source>
        <strain evidence="4 5">CCMP1338</strain>
        <tissue evidence="4">Whole cell</tissue>
    </source>
</reference>
<dbReference type="PANTHER" id="PTHR22895:SF0">
    <property type="entry name" value="ARMADILLO REPEAT-CONTAINING PROTEIN 6"/>
    <property type="match status" value="1"/>
</dbReference>
<protein>
    <recommendedName>
        <fullName evidence="3">LRRK2 ARM repeat domain-containing protein</fullName>
    </recommendedName>
</protein>
<dbReference type="InterPro" id="IPR056597">
    <property type="entry name" value="ARM_LRRK2"/>
</dbReference>
<dbReference type="AlphaFoldDB" id="A0AAV8UWW9"/>
<evidence type="ECO:0000313" key="4">
    <source>
        <dbReference type="EMBL" id="KAJ8906118.1"/>
    </source>
</evidence>
<feature type="domain" description="LRRK2 ARM repeat" evidence="3">
    <location>
        <begin position="577"/>
        <end position="740"/>
    </location>
</feature>
<name>A0AAV8UWW9_9RHOD</name>
<dbReference type="PANTHER" id="PTHR22895">
    <property type="entry name" value="ARMADILLO REPEAT-CONTAINING PROTEIN 6"/>
    <property type="match status" value="1"/>
</dbReference>
<dbReference type="InterPro" id="IPR016024">
    <property type="entry name" value="ARM-type_fold"/>
</dbReference>
<dbReference type="InterPro" id="IPR011989">
    <property type="entry name" value="ARM-like"/>
</dbReference>
<evidence type="ECO:0000256" key="1">
    <source>
        <dbReference type="ARBA" id="ARBA00022737"/>
    </source>
</evidence>